<accession>A0A2I7N5R1</accession>
<keyword evidence="3" id="KW-0285">Flavoprotein</keyword>
<gene>
    <name evidence="8" type="ORF">CUN60_05595</name>
</gene>
<dbReference type="SUPFAM" id="SSF55469">
    <property type="entry name" value="FMN-dependent nitroreductase-like"/>
    <property type="match status" value="1"/>
</dbReference>
<keyword evidence="6" id="KW-0560">Oxidoreductase</keyword>
<evidence type="ECO:0000256" key="1">
    <source>
        <dbReference type="ARBA" id="ARBA00001917"/>
    </source>
</evidence>
<evidence type="ECO:0000256" key="3">
    <source>
        <dbReference type="ARBA" id="ARBA00022630"/>
    </source>
</evidence>
<evidence type="ECO:0000313" key="8">
    <source>
        <dbReference type="EMBL" id="AUR51788.1"/>
    </source>
</evidence>
<dbReference type="RefSeq" id="WP_102951085.1">
    <property type="nucleotide sequence ID" value="NZ_CP024847.1"/>
</dbReference>
<evidence type="ECO:0000259" key="7">
    <source>
        <dbReference type="Pfam" id="PF00881"/>
    </source>
</evidence>
<dbReference type="InterPro" id="IPR000415">
    <property type="entry name" value="Nitroreductase-like"/>
</dbReference>
<dbReference type="GO" id="GO:0016491">
    <property type="term" value="F:oxidoreductase activity"/>
    <property type="evidence" value="ECO:0007669"/>
    <property type="project" value="UniProtKB-KW"/>
</dbReference>
<keyword evidence="5" id="KW-0521">NADP</keyword>
<evidence type="ECO:0000313" key="9">
    <source>
        <dbReference type="Proteomes" id="UP000236655"/>
    </source>
</evidence>
<organism evidence="8 9">
    <name type="scientific">Aquella oligotrophica</name>
    <dbReference type="NCBI Taxonomy" id="2067065"/>
    <lineage>
        <taxon>Bacteria</taxon>
        <taxon>Pseudomonadati</taxon>
        <taxon>Pseudomonadota</taxon>
        <taxon>Betaproteobacteria</taxon>
        <taxon>Neisseriales</taxon>
        <taxon>Neisseriaceae</taxon>
        <taxon>Aquella</taxon>
    </lineage>
</organism>
<dbReference type="Pfam" id="PF00881">
    <property type="entry name" value="Nitroreductase"/>
    <property type="match status" value="1"/>
</dbReference>
<keyword evidence="9" id="KW-1185">Reference proteome</keyword>
<dbReference type="InterPro" id="IPR033878">
    <property type="entry name" value="NfsB-like"/>
</dbReference>
<evidence type="ECO:0000256" key="6">
    <source>
        <dbReference type="ARBA" id="ARBA00023002"/>
    </source>
</evidence>
<dbReference type="OrthoDB" id="9809288at2"/>
<evidence type="ECO:0000256" key="2">
    <source>
        <dbReference type="ARBA" id="ARBA00007118"/>
    </source>
</evidence>
<feature type="domain" description="Nitroreductase" evidence="7">
    <location>
        <begin position="13"/>
        <end position="178"/>
    </location>
</feature>
<keyword evidence="4" id="KW-0288">FMN</keyword>
<dbReference type="EMBL" id="CP024847">
    <property type="protein sequence ID" value="AUR51788.1"/>
    <property type="molecule type" value="Genomic_DNA"/>
</dbReference>
<dbReference type="Gene3D" id="3.40.109.10">
    <property type="entry name" value="NADH Oxidase"/>
    <property type="match status" value="1"/>
</dbReference>
<dbReference type="KEGG" id="nba:CUN60_05595"/>
<evidence type="ECO:0000256" key="5">
    <source>
        <dbReference type="ARBA" id="ARBA00022857"/>
    </source>
</evidence>
<comment type="similarity">
    <text evidence="2">Belongs to the nitroreductase family.</text>
</comment>
<protein>
    <submittedName>
        <fullName evidence="8">NAD(P)H-dependent oxidoreductase</fullName>
    </submittedName>
</protein>
<name>A0A2I7N5R1_9NEIS</name>
<reference evidence="9" key="1">
    <citation type="submission" date="2017-11" db="EMBL/GenBank/DDBJ databases">
        <authorList>
            <person name="Chan K.G."/>
            <person name="Lee L.S."/>
        </authorList>
    </citation>
    <scope>NUCLEOTIDE SEQUENCE [LARGE SCALE GENOMIC DNA]</scope>
    <source>
        <strain evidence="9">DSM 100970</strain>
    </source>
</reference>
<dbReference type="Proteomes" id="UP000236655">
    <property type="component" value="Chromosome"/>
</dbReference>
<evidence type="ECO:0000256" key="4">
    <source>
        <dbReference type="ARBA" id="ARBA00022643"/>
    </source>
</evidence>
<dbReference type="InterPro" id="IPR029479">
    <property type="entry name" value="Nitroreductase"/>
</dbReference>
<sequence length="219" mass="25296">MIDKKLILDAYNWRHACKEFDSTKKITQKDLEFLLNTISLSPSSFGLQPYEVFVIANQDILKELHPHMWGAQKQLFTASQIVMFATKKDVTIDDEYFEHILVDVQDTPSEMLEFRRSLIDTHQHKELRINEDERYLSDWAAKQAYIALGNLMTAAALIEIDSCPVEGFVKESVTEILKRHNILNANLDVAVFCCLGYRLNPPARPKTRKSINELVHFIN</sequence>
<proteinExistence type="inferred from homology"/>
<comment type="cofactor">
    <cofactor evidence="1">
        <name>FMN</name>
        <dbReference type="ChEBI" id="CHEBI:58210"/>
    </cofactor>
</comment>
<dbReference type="AlphaFoldDB" id="A0A2I7N5R1"/>
<dbReference type="CDD" id="cd02149">
    <property type="entry name" value="NfsB-like"/>
    <property type="match status" value="1"/>
</dbReference>
<dbReference type="PANTHER" id="PTHR43673:SF2">
    <property type="entry name" value="NITROREDUCTASE"/>
    <property type="match status" value="1"/>
</dbReference>
<dbReference type="PANTHER" id="PTHR43673">
    <property type="entry name" value="NAD(P)H NITROREDUCTASE YDGI-RELATED"/>
    <property type="match status" value="1"/>
</dbReference>